<dbReference type="CDD" id="cd03146">
    <property type="entry name" value="GAT1_Peptidase_E"/>
    <property type="match status" value="1"/>
</dbReference>
<dbReference type="Pfam" id="PF03575">
    <property type="entry name" value="Peptidase_S51"/>
    <property type="match status" value="1"/>
</dbReference>
<dbReference type="EC" id="3.4.13.21" evidence="5"/>
<evidence type="ECO:0000256" key="1">
    <source>
        <dbReference type="ARBA" id="ARBA00006534"/>
    </source>
</evidence>
<protein>
    <submittedName>
        <fullName evidence="5">Dipeptidase E</fullName>
        <ecNumber evidence="5">3.4.13.21</ecNumber>
    </submittedName>
</protein>
<reference evidence="5 6" key="1">
    <citation type="submission" date="2017-06" db="EMBL/GenBank/DDBJ databases">
        <title>Genome sequence of Bacillus sonorensis strain SRCM101395.</title>
        <authorList>
            <person name="Cho S.H."/>
        </authorList>
    </citation>
    <scope>NUCLEOTIDE SEQUENCE [LARGE SCALE GENOMIC DNA]</scope>
    <source>
        <strain evidence="5 6">SRCM101395</strain>
    </source>
</reference>
<dbReference type="Gene3D" id="3.40.50.880">
    <property type="match status" value="1"/>
</dbReference>
<dbReference type="InterPro" id="IPR029062">
    <property type="entry name" value="Class_I_gatase-like"/>
</dbReference>
<accession>A0ABM6LN00</accession>
<gene>
    <name evidence="5" type="primary">pepE</name>
    <name evidence="5" type="ORF">S101395_04294</name>
</gene>
<evidence type="ECO:0000256" key="4">
    <source>
        <dbReference type="ARBA" id="ARBA00022825"/>
    </source>
</evidence>
<keyword evidence="5" id="KW-0224">Dipeptidase</keyword>
<keyword evidence="2" id="KW-0645">Protease</keyword>
<proteinExistence type="inferred from homology"/>
<evidence type="ECO:0000313" key="5">
    <source>
        <dbReference type="EMBL" id="ASB90796.1"/>
    </source>
</evidence>
<comment type="similarity">
    <text evidence="1">Belongs to the peptidase S51 family.</text>
</comment>
<name>A0ABM6LN00_9BACI</name>
<dbReference type="PANTHER" id="PTHR20842">
    <property type="entry name" value="PROTEASE S51 ALPHA-ASPARTYL DIPEPTIDASE"/>
    <property type="match status" value="1"/>
</dbReference>
<dbReference type="Proteomes" id="UP000196877">
    <property type="component" value="Chromosome"/>
</dbReference>
<dbReference type="GO" id="GO:0016805">
    <property type="term" value="F:dipeptidase activity"/>
    <property type="evidence" value="ECO:0007669"/>
    <property type="project" value="UniProtKB-KW"/>
</dbReference>
<dbReference type="SUPFAM" id="SSF52317">
    <property type="entry name" value="Class I glutamine amidotransferase-like"/>
    <property type="match status" value="1"/>
</dbReference>
<evidence type="ECO:0000256" key="3">
    <source>
        <dbReference type="ARBA" id="ARBA00022801"/>
    </source>
</evidence>
<keyword evidence="3 5" id="KW-0378">Hydrolase</keyword>
<evidence type="ECO:0000313" key="6">
    <source>
        <dbReference type="Proteomes" id="UP000196877"/>
    </source>
</evidence>
<evidence type="ECO:0000256" key="2">
    <source>
        <dbReference type="ARBA" id="ARBA00022670"/>
    </source>
</evidence>
<keyword evidence="4" id="KW-0720">Serine protease</keyword>
<keyword evidence="6" id="KW-1185">Reference proteome</keyword>
<organism evidence="5 6">
    <name type="scientific">Bacillus sonorensis</name>
    <dbReference type="NCBI Taxonomy" id="119858"/>
    <lineage>
        <taxon>Bacteria</taxon>
        <taxon>Bacillati</taxon>
        <taxon>Bacillota</taxon>
        <taxon>Bacilli</taxon>
        <taxon>Bacillales</taxon>
        <taxon>Bacillaceae</taxon>
        <taxon>Bacillus</taxon>
    </lineage>
</organism>
<dbReference type="RefSeq" id="WP_006639103.1">
    <property type="nucleotide sequence ID" value="NZ_BORD01000001.1"/>
</dbReference>
<dbReference type="PANTHER" id="PTHR20842:SF0">
    <property type="entry name" value="ALPHA-ASPARTYL DIPEPTIDASE"/>
    <property type="match status" value="1"/>
</dbReference>
<dbReference type="InterPro" id="IPR005320">
    <property type="entry name" value="Peptidase_S51"/>
</dbReference>
<dbReference type="GeneID" id="92855106"/>
<sequence length="226" mass="25563">MRKLFLSGGGDREQTRTIDQRFAEEIDKEKPLLYIPAAMDASRFPDCFRWIQGVFQPLGLHDIIMWTNLKGKSIRDLKEFSAVYIGGGNTFRLLKHVTDTRFIDILKDYVEQGGIIYGGSAGAIIFGKNIMTCSHMDDNDAGIRDVNGLGLTDEYSIWCHYHHEDDPLIKAFMKQYDTPVISLPEETAILVEDTGIQVIGTKPAYVFRGEDRTVIHENDVIKKSST</sequence>
<dbReference type="EMBL" id="CP021920">
    <property type="protein sequence ID" value="ASB90796.1"/>
    <property type="molecule type" value="Genomic_DNA"/>
</dbReference>